<dbReference type="Proteomes" id="UP000008461">
    <property type="component" value="Chromosome"/>
</dbReference>
<dbReference type="SUPFAM" id="SSF46689">
    <property type="entry name" value="Homeodomain-like"/>
    <property type="match status" value="1"/>
</dbReference>
<dbReference type="OrthoDB" id="9782110at2"/>
<feature type="domain" description="Sigma-54 factor interaction" evidence="6">
    <location>
        <begin position="158"/>
        <end position="387"/>
    </location>
</feature>
<dbReference type="Pfam" id="PF02954">
    <property type="entry name" value="HTH_8"/>
    <property type="match status" value="1"/>
</dbReference>
<dbReference type="Pfam" id="PF25601">
    <property type="entry name" value="AAA_lid_14"/>
    <property type="match status" value="1"/>
</dbReference>
<gene>
    <name evidence="8" type="ordered locus">Halhy_1615</name>
</gene>
<dbReference type="EMBL" id="CP002691">
    <property type="protein sequence ID" value="AEE49506.1"/>
    <property type="molecule type" value="Genomic_DNA"/>
</dbReference>
<feature type="domain" description="Response regulatory" evidence="7">
    <location>
        <begin position="5"/>
        <end position="119"/>
    </location>
</feature>
<protein>
    <submittedName>
        <fullName evidence="8">Two component, sigma54 specific, transcriptional regulator, Fis family</fullName>
    </submittedName>
</protein>
<dbReference type="eggNOG" id="COG2204">
    <property type="taxonomic scope" value="Bacteria"/>
</dbReference>
<dbReference type="InterPro" id="IPR009057">
    <property type="entry name" value="Homeodomain-like_sf"/>
</dbReference>
<dbReference type="PROSITE" id="PS00675">
    <property type="entry name" value="SIGMA54_INTERACT_1"/>
    <property type="match status" value="1"/>
</dbReference>
<proteinExistence type="predicted"/>
<keyword evidence="5" id="KW-0597">Phosphoprotein</keyword>
<evidence type="ECO:0000259" key="6">
    <source>
        <dbReference type="PROSITE" id="PS50045"/>
    </source>
</evidence>
<dbReference type="SMART" id="SM00382">
    <property type="entry name" value="AAA"/>
    <property type="match status" value="1"/>
</dbReference>
<dbReference type="PROSITE" id="PS50045">
    <property type="entry name" value="SIGMA54_INTERACT_4"/>
    <property type="match status" value="1"/>
</dbReference>
<dbReference type="PROSITE" id="PS00676">
    <property type="entry name" value="SIGMA54_INTERACT_2"/>
    <property type="match status" value="1"/>
</dbReference>
<dbReference type="PANTHER" id="PTHR32071">
    <property type="entry name" value="TRANSCRIPTIONAL REGULATORY PROTEIN"/>
    <property type="match status" value="1"/>
</dbReference>
<dbReference type="KEGG" id="hhy:Halhy_1615"/>
<dbReference type="Gene3D" id="1.10.10.60">
    <property type="entry name" value="Homeodomain-like"/>
    <property type="match status" value="1"/>
</dbReference>
<dbReference type="GO" id="GO:0005524">
    <property type="term" value="F:ATP binding"/>
    <property type="evidence" value="ECO:0007669"/>
    <property type="project" value="UniProtKB-KW"/>
</dbReference>
<dbReference type="GO" id="GO:0000160">
    <property type="term" value="P:phosphorelay signal transduction system"/>
    <property type="evidence" value="ECO:0007669"/>
    <property type="project" value="InterPro"/>
</dbReference>
<dbReference type="AlphaFoldDB" id="F4L0M4"/>
<evidence type="ECO:0000256" key="3">
    <source>
        <dbReference type="ARBA" id="ARBA00023015"/>
    </source>
</evidence>
<keyword evidence="2" id="KW-0067">ATP-binding</keyword>
<keyword evidence="4" id="KW-0804">Transcription</keyword>
<evidence type="ECO:0000313" key="9">
    <source>
        <dbReference type="Proteomes" id="UP000008461"/>
    </source>
</evidence>
<dbReference type="CDD" id="cd00009">
    <property type="entry name" value="AAA"/>
    <property type="match status" value="1"/>
</dbReference>
<dbReference type="SUPFAM" id="SSF52540">
    <property type="entry name" value="P-loop containing nucleoside triphosphate hydrolases"/>
    <property type="match status" value="1"/>
</dbReference>
<name>F4L0M4_HALH1</name>
<dbReference type="FunFam" id="3.40.50.300:FF:000006">
    <property type="entry name" value="DNA-binding transcriptional regulator NtrC"/>
    <property type="match status" value="1"/>
</dbReference>
<dbReference type="RefSeq" id="WP_013764060.1">
    <property type="nucleotide sequence ID" value="NC_015510.1"/>
</dbReference>
<dbReference type="InterPro" id="IPR011006">
    <property type="entry name" value="CheY-like_superfamily"/>
</dbReference>
<dbReference type="SMART" id="SM00448">
    <property type="entry name" value="REC"/>
    <property type="match status" value="1"/>
</dbReference>
<dbReference type="InterPro" id="IPR027417">
    <property type="entry name" value="P-loop_NTPase"/>
</dbReference>
<sequence>MSQAKILVIDDDLDLCTLLQRFLSRKGYEVVTAHSGAAGIAAAEAQEHDLAITDFRLGDMDGTQLLAHFREHHPALPVLVMTGYSDIRTAVNVMKQGALDYITKPIVPDEILLSIQRALVGPKNDTAYAAANSSTAEIEKTKPLKPKPSNVPVDNGYIIGQSPLAQALYKQIDLVAPTNYSVIIYGESGAGKESVARMIHDRSSRKNQHFVAMDCGAISKDLANSELFGHEKGAFTGALQTKIGHFELANGGTIFLDEVANLPYDVQVSLLRVVQERRVKRIGGTKEIALDVRIIIASNERLMDACRKGKFREDLYHRFNEFSIEMPALRERREDIVLFALQFLRQTALELNRELKGFTAEVEQIFMNYPWYGNIRELKNVIKRAALLTDGPWVESKSLPFEIAYYKRLGIEEGKDLEPVEKVESLVLPPIPEIRPAAIPLPTPVPETPAIPAHTDLKSIAQGAEYQMIMQVLYQTRFNKSKAAQLLGIDRKTLYNKLRIYNIK</sequence>
<dbReference type="InterPro" id="IPR025943">
    <property type="entry name" value="Sigma_54_int_dom_ATP-bd_2"/>
</dbReference>
<evidence type="ECO:0000256" key="2">
    <source>
        <dbReference type="ARBA" id="ARBA00022840"/>
    </source>
</evidence>
<dbReference type="InterPro" id="IPR058031">
    <property type="entry name" value="AAA_lid_NorR"/>
</dbReference>
<keyword evidence="1" id="KW-0547">Nucleotide-binding</keyword>
<dbReference type="PROSITE" id="PS50110">
    <property type="entry name" value="RESPONSE_REGULATORY"/>
    <property type="match status" value="1"/>
</dbReference>
<dbReference type="InterPro" id="IPR025662">
    <property type="entry name" value="Sigma_54_int_dom_ATP-bd_1"/>
</dbReference>
<dbReference type="GO" id="GO:0006355">
    <property type="term" value="P:regulation of DNA-templated transcription"/>
    <property type="evidence" value="ECO:0007669"/>
    <property type="project" value="InterPro"/>
</dbReference>
<dbReference type="Gene3D" id="3.40.50.300">
    <property type="entry name" value="P-loop containing nucleotide triphosphate hydrolases"/>
    <property type="match status" value="1"/>
</dbReference>
<evidence type="ECO:0000256" key="4">
    <source>
        <dbReference type="ARBA" id="ARBA00023163"/>
    </source>
</evidence>
<dbReference type="Pfam" id="PF00072">
    <property type="entry name" value="Response_reg"/>
    <property type="match status" value="1"/>
</dbReference>
<dbReference type="SUPFAM" id="SSF52172">
    <property type="entry name" value="CheY-like"/>
    <property type="match status" value="1"/>
</dbReference>
<dbReference type="InterPro" id="IPR002078">
    <property type="entry name" value="Sigma_54_int"/>
</dbReference>
<keyword evidence="3" id="KW-0805">Transcription regulation</keyword>
<dbReference type="Gene3D" id="1.10.8.60">
    <property type="match status" value="1"/>
</dbReference>
<feature type="modified residue" description="4-aspartylphosphate" evidence="5">
    <location>
        <position position="54"/>
    </location>
</feature>
<dbReference type="PRINTS" id="PR01590">
    <property type="entry name" value="HTHFIS"/>
</dbReference>
<dbReference type="STRING" id="760192.Halhy_1615"/>
<dbReference type="HOGENOM" id="CLU_000445_0_4_10"/>
<dbReference type="InterPro" id="IPR002197">
    <property type="entry name" value="HTH_Fis"/>
</dbReference>
<keyword evidence="9" id="KW-1185">Reference proteome</keyword>
<dbReference type="InterPro" id="IPR003593">
    <property type="entry name" value="AAA+_ATPase"/>
</dbReference>
<dbReference type="PANTHER" id="PTHR32071:SF81">
    <property type="entry name" value="PROPIONATE CATABOLISM OPERON REGULATORY PROTEIN"/>
    <property type="match status" value="1"/>
</dbReference>
<dbReference type="Gene3D" id="3.40.50.2300">
    <property type="match status" value="1"/>
</dbReference>
<evidence type="ECO:0000313" key="8">
    <source>
        <dbReference type="EMBL" id="AEE49506.1"/>
    </source>
</evidence>
<evidence type="ECO:0000259" key="7">
    <source>
        <dbReference type="PROSITE" id="PS50110"/>
    </source>
</evidence>
<evidence type="ECO:0000256" key="5">
    <source>
        <dbReference type="PROSITE-ProRule" id="PRU00169"/>
    </source>
</evidence>
<dbReference type="GO" id="GO:0043565">
    <property type="term" value="F:sequence-specific DNA binding"/>
    <property type="evidence" value="ECO:0007669"/>
    <property type="project" value="InterPro"/>
</dbReference>
<evidence type="ECO:0000256" key="1">
    <source>
        <dbReference type="ARBA" id="ARBA00022741"/>
    </source>
</evidence>
<accession>F4L0M4</accession>
<organism evidence="8 9">
    <name type="scientific">Haliscomenobacter hydrossis (strain ATCC 27775 / DSM 1100 / LMG 10767 / O)</name>
    <dbReference type="NCBI Taxonomy" id="760192"/>
    <lineage>
        <taxon>Bacteria</taxon>
        <taxon>Pseudomonadati</taxon>
        <taxon>Bacteroidota</taxon>
        <taxon>Saprospiria</taxon>
        <taxon>Saprospirales</taxon>
        <taxon>Haliscomenobacteraceae</taxon>
        <taxon>Haliscomenobacter</taxon>
    </lineage>
</organism>
<reference key="2">
    <citation type="submission" date="2011-04" db="EMBL/GenBank/DDBJ databases">
        <title>Complete sequence of chromosome of Haliscomenobacter hydrossis DSM 1100.</title>
        <authorList>
            <consortium name="US DOE Joint Genome Institute (JGI-PGF)"/>
            <person name="Lucas S."/>
            <person name="Han J."/>
            <person name="Lapidus A."/>
            <person name="Bruce D."/>
            <person name="Goodwin L."/>
            <person name="Pitluck S."/>
            <person name="Peters L."/>
            <person name="Kyrpides N."/>
            <person name="Mavromatis K."/>
            <person name="Ivanova N."/>
            <person name="Ovchinnikova G."/>
            <person name="Pagani I."/>
            <person name="Daligault H."/>
            <person name="Detter J.C."/>
            <person name="Han C."/>
            <person name="Land M."/>
            <person name="Hauser L."/>
            <person name="Markowitz V."/>
            <person name="Cheng J.-F."/>
            <person name="Hugenholtz P."/>
            <person name="Woyke T."/>
            <person name="Wu D."/>
            <person name="Verbarg S."/>
            <person name="Frueling A."/>
            <person name="Brambilla E."/>
            <person name="Klenk H.-P."/>
            <person name="Eisen J.A."/>
        </authorList>
    </citation>
    <scope>NUCLEOTIDE SEQUENCE</scope>
    <source>
        <strain>DSM 1100</strain>
    </source>
</reference>
<dbReference type="InterPro" id="IPR001789">
    <property type="entry name" value="Sig_transdc_resp-reg_receiver"/>
</dbReference>
<reference evidence="8 9" key="1">
    <citation type="journal article" date="2011" name="Stand. Genomic Sci.">
        <title>Complete genome sequence of Haliscomenobacter hydrossis type strain (O).</title>
        <authorList>
            <consortium name="US DOE Joint Genome Institute (JGI-PGF)"/>
            <person name="Daligault H."/>
            <person name="Lapidus A."/>
            <person name="Zeytun A."/>
            <person name="Nolan M."/>
            <person name="Lucas S."/>
            <person name="Del Rio T.G."/>
            <person name="Tice H."/>
            <person name="Cheng J.F."/>
            <person name="Tapia R."/>
            <person name="Han C."/>
            <person name="Goodwin L."/>
            <person name="Pitluck S."/>
            <person name="Liolios K."/>
            <person name="Pagani I."/>
            <person name="Ivanova N."/>
            <person name="Huntemann M."/>
            <person name="Mavromatis K."/>
            <person name="Mikhailova N."/>
            <person name="Pati A."/>
            <person name="Chen A."/>
            <person name="Palaniappan K."/>
            <person name="Land M."/>
            <person name="Hauser L."/>
            <person name="Brambilla E.M."/>
            <person name="Rohde M."/>
            <person name="Verbarg S."/>
            <person name="Goker M."/>
            <person name="Bristow J."/>
            <person name="Eisen J.A."/>
            <person name="Markowitz V."/>
            <person name="Hugenholtz P."/>
            <person name="Kyrpides N.C."/>
            <person name="Klenk H.P."/>
            <person name="Woyke T."/>
        </authorList>
    </citation>
    <scope>NUCLEOTIDE SEQUENCE [LARGE SCALE GENOMIC DNA]</scope>
    <source>
        <strain evidence="9">ATCC 27775 / DSM 1100 / LMG 10767 / O</strain>
    </source>
</reference>
<dbReference type="Pfam" id="PF00158">
    <property type="entry name" value="Sigma54_activat"/>
    <property type="match status" value="1"/>
</dbReference>